<feature type="domain" description="EGF-like" evidence="2">
    <location>
        <begin position="592"/>
        <end position="631"/>
    </location>
</feature>
<sequence>MSKCSSPTDHIACPEKFYCPSDASQAEQKDCLPCNKSCEQCNGPDANNCLTCPTGQYLTEDQTCAACDAKCAACRGSPTICQACANSYELKDQTCSTCVISRTKSCTCGKSINCATCKDDDQTVCGFCSKKYDLNTEKPCTVCRAGYIETTIDRVKTCVKCDAPCTSCSAEDVCTACKDGYVLTNSTCTVCQENITENCICGSAKNCSTCDLTDIAKCGSCSGNFQLSDSKICETCKPGYFASNTSPLTCEKCPITCLTCTNAATCQTCQNGNFLLNSVCIPCVAGQAQECTCGLVKNCDICDTNNASNCASCIGDFEISGSEPCTVCKTGFYANLASPKTCSKCAQGCAICASANDCNTCENDYSMLGTTCEKCKSGQSGPCQCESFNNCATCDLNTKKCSSCITNYDVNSDPPCSSCVSGMFLDTQNSCKNCAANCLKCASLSSCTSCDAGYAIEGGACSKCPTNCKTCTSANSCQTCESGFHLVSLQCVRDCTEQTDCAGNQICDSTCKDCAEGCASCEVSIGDCKSCDSGYKLNGQKCEACAAGCAICDGEACMACKNGYYMLSGVCTNCSGNDGAECVCGVERKCAACDNGDSSKCGSCVVGYAKGESGKCDSCADGYIMVNLACVQCDLKCKTCCRGAEICDSCADSYHMTTNQTCEADCGAGIVDGMVCVGGTSIPCGGVGQSSECKCQNSKNCFTCSEDKSKCKQCLSGYMLEQELCNKCEDGAVSIGGFCFVEQVSPAQSLSGGAITGIVITVLIIIGAICFGIFWYMKKVKITKPLVESGVAIQ</sequence>
<dbReference type="EMBL" id="AUWU02000002">
    <property type="protein sequence ID" value="KAH0576147.1"/>
    <property type="molecule type" value="Genomic_DNA"/>
</dbReference>
<gene>
    <name evidence="3" type="ORF">SS50377_21696</name>
</gene>
<feature type="domain" description="EGF-like" evidence="2">
    <location>
        <begin position="393"/>
        <end position="432"/>
    </location>
</feature>
<dbReference type="InterPro" id="IPR052798">
    <property type="entry name" value="Giardia_VSA"/>
</dbReference>
<feature type="domain" description="EGF-like" evidence="2">
    <location>
        <begin position="66"/>
        <end position="96"/>
    </location>
</feature>
<feature type="domain" description="EGF-like" evidence="2">
    <location>
        <begin position="463"/>
        <end position="492"/>
    </location>
</feature>
<feature type="domain" description="EGF-like" evidence="2">
    <location>
        <begin position="160"/>
        <end position="189"/>
    </location>
</feature>
<keyword evidence="1" id="KW-0472">Membrane</keyword>
<dbReference type="SMART" id="SM00181">
    <property type="entry name" value="EGF"/>
    <property type="match status" value="12"/>
</dbReference>
<dbReference type="GeneID" id="94295719"/>
<dbReference type="Gene3D" id="2.10.220.10">
    <property type="entry name" value="Hormone Receptor, Insulin-like Growth Factor Receptor 1, Chain A, domain 2"/>
    <property type="match status" value="4"/>
</dbReference>
<dbReference type="AlphaFoldDB" id="A0A9P8LY90"/>
<dbReference type="PANTHER" id="PTHR23275">
    <property type="entry name" value="CABRIOLET.-RELATED"/>
    <property type="match status" value="1"/>
</dbReference>
<keyword evidence="1" id="KW-0812">Transmembrane</keyword>
<feature type="transmembrane region" description="Helical" evidence="1">
    <location>
        <begin position="754"/>
        <end position="776"/>
    </location>
</feature>
<feature type="domain" description="EGF-like" evidence="2">
    <location>
        <begin position="33"/>
        <end position="65"/>
    </location>
</feature>
<dbReference type="PANTHER" id="PTHR23275:SF100">
    <property type="entry name" value="EGF-LIKE DOMAIN-CONTAINING PROTEIN"/>
    <property type="match status" value="1"/>
</dbReference>
<accession>A0A9P8LY90</accession>
<evidence type="ECO:0000313" key="3">
    <source>
        <dbReference type="EMBL" id="KAH0576147.1"/>
    </source>
</evidence>
<feature type="domain" description="EGF-like" evidence="2">
    <location>
        <begin position="513"/>
        <end position="543"/>
    </location>
</feature>
<organism evidence="3 4">
    <name type="scientific">Spironucleus salmonicida</name>
    <dbReference type="NCBI Taxonomy" id="348837"/>
    <lineage>
        <taxon>Eukaryota</taxon>
        <taxon>Metamonada</taxon>
        <taxon>Diplomonadida</taxon>
        <taxon>Hexamitidae</taxon>
        <taxon>Hexamitinae</taxon>
        <taxon>Spironucleus</taxon>
    </lineage>
</organism>
<comment type="caution">
    <text evidence="3">The sequence shown here is derived from an EMBL/GenBank/DDBJ whole genome shotgun (WGS) entry which is preliminary data.</text>
</comment>
<keyword evidence="1" id="KW-1133">Transmembrane helix</keyword>
<dbReference type="RefSeq" id="XP_067766920.1">
    <property type="nucleotide sequence ID" value="XM_067905603.1"/>
</dbReference>
<proteinExistence type="predicted"/>
<dbReference type="KEGG" id="ssao:94295719"/>
<feature type="domain" description="EGF-like" evidence="2">
    <location>
        <begin position="544"/>
        <end position="572"/>
    </location>
</feature>
<dbReference type="OrthoDB" id="409374at2759"/>
<evidence type="ECO:0000259" key="2">
    <source>
        <dbReference type="SMART" id="SM00181"/>
    </source>
</evidence>
<keyword evidence="4" id="KW-1185">Reference proteome</keyword>
<dbReference type="InterPro" id="IPR009030">
    <property type="entry name" value="Growth_fac_rcpt_cys_sf"/>
</dbReference>
<feature type="domain" description="EGF-like" evidence="2">
    <location>
        <begin position="351"/>
        <end position="386"/>
    </location>
</feature>
<feature type="domain" description="EGF-like" evidence="2">
    <location>
        <begin position="692"/>
        <end position="729"/>
    </location>
</feature>
<feature type="domain" description="EGF-like" evidence="2">
    <location>
        <begin position="433"/>
        <end position="462"/>
    </location>
</feature>
<protein>
    <submittedName>
        <fullName evidence="3">Cysteine-rich membrane protein 2</fullName>
    </submittedName>
</protein>
<dbReference type="InterPro" id="IPR000742">
    <property type="entry name" value="EGF"/>
</dbReference>
<evidence type="ECO:0000256" key="1">
    <source>
        <dbReference type="SAM" id="Phobius"/>
    </source>
</evidence>
<evidence type="ECO:0000313" key="4">
    <source>
        <dbReference type="Proteomes" id="UP000018208"/>
    </source>
</evidence>
<dbReference type="InterPro" id="IPR006212">
    <property type="entry name" value="Furin_repeat"/>
</dbReference>
<dbReference type="SMART" id="SM00261">
    <property type="entry name" value="FU"/>
    <property type="match status" value="10"/>
</dbReference>
<feature type="domain" description="EGF-like" evidence="2">
    <location>
        <begin position="209"/>
        <end position="251"/>
    </location>
</feature>
<reference evidence="3 4" key="1">
    <citation type="journal article" date="2014" name="PLoS Genet.">
        <title>The Genome of Spironucleus salmonicida Highlights a Fish Pathogen Adapted to Fluctuating Environments.</title>
        <authorList>
            <person name="Xu F."/>
            <person name="Jerlstrom-Hultqvist J."/>
            <person name="Einarsson E."/>
            <person name="Astvaldsson A."/>
            <person name="Svard S.G."/>
            <person name="Andersson J.O."/>
        </authorList>
    </citation>
    <scope>NUCLEOTIDE SEQUENCE [LARGE SCALE GENOMIC DNA]</scope>
    <source>
        <strain evidence="3 4">ATCC 50377</strain>
    </source>
</reference>
<dbReference type="Proteomes" id="UP000018208">
    <property type="component" value="Unassembled WGS sequence"/>
</dbReference>
<name>A0A9P8LY90_9EUKA</name>
<dbReference type="SUPFAM" id="SSF57184">
    <property type="entry name" value="Growth factor receptor domain"/>
    <property type="match status" value="5"/>
</dbReference>